<dbReference type="PANTHER" id="PTHR43214">
    <property type="entry name" value="TWO-COMPONENT RESPONSE REGULATOR"/>
    <property type="match status" value="1"/>
</dbReference>
<evidence type="ECO:0000256" key="2">
    <source>
        <dbReference type="ARBA" id="ARBA00023125"/>
    </source>
</evidence>
<dbReference type="SUPFAM" id="SSF52172">
    <property type="entry name" value="CheY-like"/>
    <property type="match status" value="1"/>
</dbReference>
<feature type="modified residue" description="4-aspartylphosphate" evidence="3">
    <location>
        <position position="70"/>
    </location>
</feature>
<dbReference type="PROSITE" id="PS50110">
    <property type="entry name" value="RESPONSE_REGULATORY"/>
    <property type="match status" value="1"/>
</dbReference>
<dbReference type="GO" id="GO:0006355">
    <property type="term" value="P:regulation of DNA-templated transcription"/>
    <property type="evidence" value="ECO:0007669"/>
    <property type="project" value="InterPro"/>
</dbReference>
<dbReference type="Gene3D" id="3.40.50.2300">
    <property type="match status" value="1"/>
</dbReference>
<accession>A0A366HS10</accession>
<dbReference type="InterPro" id="IPR011006">
    <property type="entry name" value="CheY-like_superfamily"/>
</dbReference>
<dbReference type="PRINTS" id="PR00038">
    <property type="entry name" value="HTHLUXR"/>
</dbReference>
<dbReference type="SMART" id="SM00448">
    <property type="entry name" value="REC"/>
    <property type="match status" value="1"/>
</dbReference>
<dbReference type="AlphaFoldDB" id="A0A366HS10"/>
<organism evidence="6 7">
    <name type="scientific">Roseimicrobium gellanilyticum</name>
    <dbReference type="NCBI Taxonomy" id="748857"/>
    <lineage>
        <taxon>Bacteria</taxon>
        <taxon>Pseudomonadati</taxon>
        <taxon>Verrucomicrobiota</taxon>
        <taxon>Verrucomicrobiia</taxon>
        <taxon>Verrucomicrobiales</taxon>
        <taxon>Verrucomicrobiaceae</taxon>
        <taxon>Roseimicrobium</taxon>
    </lineage>
</organism>
<dbReference type="GO" id="GO:0003677">
    <property type="term" value="F:DNA binding"/>
    <property type="evidence" value="ECO:0007669"/>
    <property type="project" value="UniProtKB-KW"/>
</dbReference>
<dbReference type="SMART" id="SM00421">
    <property type="entry name" value="HTH_LUXR"/>
    <property type="match status" value="1"/>
</dbReference>
<dbReference type="RefSeq" id="WP_113957979.1">
    <property type="nucleotide sequence ID" value="NZ_QNRR01000002.1"/>
</dbReference>
<gene>
    <name evidence="6" type="ORF">DES53_102861</name>
</gene>
<evidence type="ECO:0000259" key="4">
    <source>
        <dbReference type="PROSITE" id="PS50043"/>
    </source>
</evidence>
<dbReference type="InterPro" id="IPR058245">
    <property type="entry name" value="NreC/VraR/RcsB-like_REC"/>
</dbReference>
<evidence type="ECO:0000313" key="6">
    <source>
        <dbReference type="EMBL" id="RBP46470.1"/>
    </source>
</evidence>
<dbReference type="OrthoDB" id="191163at2"/>
<evidence type="ECO:0000259" key="5">
    <source>
        <dbReference type="PROSITE" id="PS50110"/>
    </source>
</evidence>
<dbReference type="InterPro" id="IPR016032">
    <property type="entry name" value="Sig_transdc_resp-reg_C-effctor"/>
</dbReference>
<sequence length="233" mass="25671">MSQASATRTAKKPRPEMKRLLLVDDHPIMRHGLVQLISAEPDLEVCAEAGNAADGMVAVTSRKPDLVIADLTLPDKHGLEFIKDIRALHPDLQILVLSMHDESLYAERALRAGARGYLMKETAAENLIHAVRRVLGGDIYLSDKMASVMLELLSGQRKSAASAGIDRLTDRELEVLQLIGSGRGTRQIADQLHVSVRTIDAHRAHIKDKLQLPDGNALVRYAVRWVENQQGTV</sequence>
<dbReference type="PROSITE" id="PS50043">
    <property type="entry name" value="HTH_LUXR_2"/>
    <property type="match status" value="1"/>
</dbReference>
<comment type="caution">
    <text evidence="6">The sequence shown here is derived from an EMBL/GenBank/DDBJ whole genome shotgun (WGS) entry which is preliminary data.</text>
</comment>
<dbReference type="GO" id="GO:0000160">
    <property type="term" value="P:phosphorelay signal transduction system"/>
    <property type="evidence" value="ECO:0007669"/>
    <property type="project" value="InterPro"/>
</dbReference>
<dbReference type="InterPro" id="IPR001789">
    <property type="entry name" value="Sig_transdc_resp-reg_receiver"/>
</dbReference>
<dbReference type="CDD" id="cd06170">
    <property type="entry name" value="LuxR_C_like"/>
    <property type="match status" value="1"/>
</dbReference>
<dbReference type="CDD" id="cd17535">
    <property type="entry name" value="REC_NarL-like"/>
    <property type="match status" value="1"/>
</dbReference>
<feature type="domain" description="HTH luxR-type" evidence="4">
    <location>
        <begin position="161"/>
        <end position="226"/>
    </location>
</feature>
<feature type="domain" description="Response regulatory" evidence="5">
    <location>
        <begin position="19"/>
        <end position="135"/>
    </location>
</feature>
<dbReference type="Pfam" id="PF00072">
    <property type="entry name" value="Response_reg"/>
    <property type="match status" value="1"/>
</dbReference>
<keyword evidence="7" id="KW-1185">Reference proteome</keyword>
<dbReference type="EMBL" id="QNRR01000002">
    <property type="protein sequence ID" value="RBP46470.1"/>
    <property type="molecule type" value="Genomic_DNA"/>
</dbReference>
<keyword evidence="1 3" id="KW-0597">Phosphoprotein</keyword>
<dbReference type="Proteomes" id="UP000253426">
    <property type="component" value="Unassembled WGS sequence"/>
</dbReference>
<proteinExistence type="predicted"/>
<dbReference type="Pfam" id="PF00196">
    <property type="entry name" value="GerE"/>
    <property type="match status" value="1"/>
</dbReference>
<dbReference type="InterPro" id="IPR000792">
    <property type="entry name" value="Tscrpt_reg_LuxR_C"/>
</dbReference>
<evidence type="ECO:0000256" key="1">
    <source>
        <dbReference type="ARBA" id="ARBA00022553"/>
    </source>
</evidence>
<evidence type="ECO:0000313" key="7">
    <source>
        <dbReference type="Proteomes" id="UP000253426"/>
    </source>
</evidence>
<reference evidence="6 7" key="1">
    <citation type="submission" date="2018-06" db="EMBL/GenBank/DDBJ databases">
        <title>Genomic Encyclopedia of Type Strains, Phase IV (KMG-IV): sequencing the most valuable type-strain genomes for metagenomic binning, comparative biology and taxonomic classification.</title>
        <authorList>
            <person name="Goeker M."/>
        </authorList>
    </citation>
    <scope>NUCLEOTIDE SEQUENCE [LARGE SCALE GENOMIC DNA]</scope>
    <source>
        <strain evidence="6 7">DSM 25532</strain>
    </source>
</reference>
<protein>
    <submittedName>
        <fullName evidence="6">LuxR family two component transcriptional regulator</fullName>
    </submittedName>
</protein>
<dbReference type="InterPro" id="IPR039420">
    <property type="entry name" value="WalR-like"/>
</dbReference>
<dbReference type="PROSITE" id="PS00622">
    <property type="entry name" value="HTH_LUXR_1"/>
    <property type="match status" value="1"/>
</dbReference>
<name>A0A366HS10_9BACT</name>
<evidence type="ECO:0000256" key="3">
    <source>
        <dbReference type="PROSITE-ProRule" id="PRU00169"/>
    </source>
</evidence>
<keyword evidence="2" id="KW-0238">DNA-binding</keyword>
<dbReference type="PANTHER" id="PTHR43214:SF43">
    <property type="entry name" value="TWO-COMPONENT RESPONSE REGULATOR"/>
    <property type="match status" value="1"/>
</dbReference>
<dbReference type="SUPFAM" id="SSF46894">
    <property type="entry name" value="C-terminal effector domain of the bipartite response regulators"/>
    <property type="match status" value="1"/>
</dbReference>